<dbReference type="PROSITE" id="PS01081">
    <property type="entry name" value="HTH_TETR_1"/>
    <property type="match status" value="1"/>
</dbReference>
<dbReference type="Pfam" id="PF17928">
    <property type="entry name" value="TetR_C_22"/>
    <property type="match status" value="1"/>
</dbReference>
<dbReference type="InterPro" id="IPR001647">
    <property type="entry name" value="HTH_TetR"/>
</dbReference>
<dbReference type="Pfam" id="PF00440">
    <property type="entry name" value="TetR_N"/>
    <property type="match status" value="1"/>
</dbReference>
<keyword evidence="2" id="KW-0805">Transcription regulation</keyword>
<dbReference type="Proteomes" id="UP000094669">
    <property type="component" value="Unassembled WGS sequence"/>
</dbReference>
<organism evidence="7 8">
    <name type="scientific">Leptospira inadai serovar Lyme</name>
    <dbReference type="NCBI Taxonomy" id="293084"/>
    <lineage>
        <taxon>Bacteria</taxon>
        <taxon>Pseudomonadati</taxon>
        <taxon>Spirochaetota</taxon>
        <taxon>Spirochaetia</taxon>
        <taxon>Leptospirales</taxon>
        <taxon>Leptospiraceae</taxon>
        <taxon>Leptospira</taxon>
    </lineage>
</organism>
<proteinExistence type="predicted"/>
<evidence type="ECO:0000256" key="1">
    <source>
        <dbReference type="ARBA" id="ARBA00022491"/>
    </source>
</evidence>
<keyword evidence="4" id="KW-0804">Transcription</keyword>
<dbReference type="PRINTS" id="PR00455">
    <property type="entry name" value="HTHTETR"/>
</dbReference>
<protein>
    <submittedName>
        <fullName evidence="7">TetR family transcriptional regulator</fullName>
    </submittedName>
</protein>
<feature type="domain" description="HTH tetR-type" evidence="6">
    <location>
        <begin position="1"/>
        <end position="55"/>
    </location>
</feature>
<name>A0ABX4YK15_9LEPT</name>
<dbReference type="InterPro" id="IPR009057">
    <property type="entry name" value="Homeodomain-like_sf"/>
</dbReference>
<feature type="DNA-binding region" description="H-T-H motif" evidence="5">
    <location>
        <begin position="18"/>
        <end position="37"/>
    </location>
</feature>
<accession>A0ABX4YK15</accession>
<evidence type="ECO:0000259" key="6">
    <source>
        <dbReference type="PROSITE" id="PS50977"/>
    </source>
</evidence>
<dbReference type="EMBL" id="MCRM02000006">
    <property type="protein sequence ID" value="PNV75643.1"/>
    <property type="molecule type" value="Genomic_DNA"/>
</dbReference>
<dbReference type="PROSITE" id="PS50977">
    <property type="entry name" value="HTH_TETR_2"/>
    <property type="match status" value="1"/>
</dbReference>
<dbReference type="PANTHER" id="PTHR30055:SF175">
    <property type="entry name" value="HTH-TYPE TRANSCRIPTIONAL REPRESSOR KSTR2"/>
    <property type="match status" value="1"/>
</dbReference>
<evidence type="ECO:0000256" key="5">
    <source>
        <dbReference type="PROSITE-ProRule" id="PRU00335"/>
    </source>
</evidence>
<dbReference type="InterPro" id="IPR050109">
    <property type="entry name" value="HTH-type_TetR-like_transc_reg"/>
</dbReference>
<sequence>MLRTARDLIGRRGIDSVSMREIAQAAGVQIGSLYQYFPGKNQLLLTIMQEYYDRLYEGTKSLLERVRTISELEIAAEKALKQYMQLFQTDPALANIWAGLRAVPELGIEDDKDTYRNAELMVKTAMRCFTGLRESELRPFALYFSYSIGSITRLAAETNNEHSRGVIRECKEVLHLRLEAFQKLSETRKPAKTRKANI</sequence>
<comment type="caution">
    <text evidence="7">The sequence shown here is derived from an EMBL/GenBank/DDBJ whole genome shotgun (WGS) entry which is preliminary data.</text>
</comment>
<dbReference type="Gene3D" id="1.10.357.10">
    <property type="entry name" value="Tetracycline Repressor, domain 2"/>
    <property type="match status" value="1"/>
</dbReference>
<evidence type="ECO:0000256" key="4">
    <source>
        <dbReference type="ARBA" id="ARBA00023163"/>
    </source>
</evidence>
<dbReference type="SUPFAM" id="SSF46689">
    <property type="entry name" value="Homeodomain-like"/>
    <property type="match status" value="1"/>
</dbReference>
<keyword evidence="3 5" id="KW-0238">DNA-binding</keyword>
<keyword evidence="8" id="KW-1185">Reference proteome</keyword>
<dbReference type="InterPro" id="IPR023772">
    <property type="entry name" value="DNA-bd_HTH_TetR-type_CS"/>
</dbReference>
<keyword evidence="1" id="KW-0678">Repressor</keyword>
<evidence type="ECO:0000256" key="2">
    <source>
        <dbReference type="ARBA" id="ARBA00023015"/>
    </source>
</evidence>
<evidence type="ECO:0000313" key="7">
    <source>
        <dbReference type="EMBL" id="PNV75643.1"/>
    </source>
</evidence>
<dbReference type="PANTHER" id="PTHR30055">
    <property type="entry name" value="HTH-TYPE TRANSCRIPTIONAL REGULATOR RUTR"/>
    <property type="match status" value="1"/>
</dbReference>
<evidence type="ECO:0000313" key="8">
    <source>
        <dbReference type="Proteomes" id="UP000094669"/>
    </source>
</evidence>
<reference evidence="7" key="1">
    <citation type="submission" date="2018-01" db="EMBL/GenBank/DDBJ databases">
        <title>Genomic characterization of Leptospira inadai serogroup Lyme isolated from captured rat in Brazil and comparative analysis with human reference strain.</title>
        <authorList>
            <person name="Moreno L.Z."/>
            <person name="Loureiro A.P."/>
            <person name="Miraglia F."/>
            <person name="Kremer F.S."/>
            <person name="Eslabao M.R."/>
            <person name="Dellagostin O.A."/>
            <person name="Lilenbaum W."/>
            <person name="Moreno A.M."/>
        </authorList>
    </citation>
    <scope>NUCLEOTIDE SEQUENCE [LARGE SCALE GENOMIC DNA]</scope>
    <source>
        <strain evidence="7">M34/99</strain>
    </source>
</reference>
<evidence type="ECO:0000256" key="3">
    <source>
        <dbReference type="ARBA" id="ARBA00023125"/>
    </source>
</evidence>
<dbReference type="InterPro" id="IPR041674">
    <property type="entry name" value="TetR_C_22"/>
</dbReference>
<gene>
    <name evidence="7" type="ORF">BES34_008225</name>
</gene>